<dbReference type="Pfam" id="PF01167">
    <property type="entry name" value="Tub"/>
    <property type="match status" value="1"/>
</dbReference>
<dbReference type="SUPFAM" id="SSF81383">
    <property type="entry name" value="F-box domain"/>
    <property type="match status" value="1"/>
</dbReference>
<evidence type="ECO:0000256" key="3">
    <source>
        <dbReference type="SAM" id="SignalP"/>
    </source>
</evidence>
<dbReference type="EMBL" id="CAJGYO010000007">
    <property type="protein sequence ID" value="CAD6246284.1"/>
    <property type="molecule type" value="Genomic_DNA"/>
</dbReference>
<feature type="compositionally biased region" description="Basic and acidic residues" evidence="2">
    <location>
        <begin position="392"/>
        <end position="402"/>
    </location>
</feature>
<evidence type="ECO:0000259" key="4">
    <source>
        <dbReference type="Pfam" id="PF01167"/>
    </source>
</evidence>
<organism evidence="5 6">
    <name type="scientific">Miscanthus lutarioriparius</name>
    <dbReference type="NCBI Taxonomy" id="422564"/>
    <lineage>
        <taxon>Eukaryota</taxon>
        <taxon>Viridiplantae</taxon>
        <taxon>Streptophyta</taxon>
        <taxon>Embryophyta</taxon>
        <taxon>Tracheophyta</taxon>
        <taxon>Spermatophyta</taxon>
        <taxon>Magnoliopsida</taxon>
        <taxon>Liliopsida</taxon>
        <taxon>Poales</taxon>
        <taxon>Poaceae</taxon>
        <taxon>PACMAD clade</taxon>
        <taxon>Panicoideae</taxon>
        <taxon>Andropogonodae</taxon>
        <taxon>Andropogoneae</taxon>
        <taxon>Saccharinae</taxon>
        <taxon>Miscanthus</taxon>
    </lineage>
</organism>
<proteinExistence type="inferred from homology"/>
<feature type="region of interest" description="Disordered" evidence="2">
    <location>
        <begin position="442"/>
        <end position="461"/>
    </location>
</feature>
<feature type="region of interest" description="Disordered" evidence="2">
    <location>
        <begin position="321"/>
        <end position="341"/>
    </location>
</feature>
<feature type="chain" id="PRO_5032413462" description="Tubby C-terminal domain-containing protein" evidence="3">
    <location>
        <begin position="24"/>
        <end position="505"/>
    </location>
</feature>
<dbReference type="SUPFAM" id="SSF54518">
    <property type="entry name" value="Tubby C-terminal domain-like"/>
    <property type="match status" value="1"/>
</dbReference>
<dbReference type="AlphaFoldDB" id="A0A811PSU1"/>
<dbReference type="InterPro" id="IPR000007">
    <property type="entry name" value="Tubby_C"/>
</dbReference>
<evidence type="ECO:0000256" key="2">
    <source>
        <dbReference type="SAM" id="MobiDB-lite"/>
    </source>
</evidence>
<dbReference type="PROSITE" id="PS01200">
    <property type="entry name" value="TUB_1"/>
    <property type="match status" value="1"/>
</dbReference>
<evidence type="ECO:0000313" key="6">
    <source>
        <dbReference type="Proteomes" id="UP000604825"/>
    </source>
</evidence>
<feature type="signal peptide" evidence="3">
    <location>
        <begin position="1"/>
        <end position="23"/>
    </location>
</feature>
<keyword evidence="3" id="KW-0732">Signal</keyword>
<comment type="caution">
    <text evidence="5">The sequence shown here is derived from an EMBL/GenBank/DDBJ whole genome shotgun (WGS) entry which is preliminary data.</text>
</comment>
<evidence type="ECO:0000256" key="1">
    <source>
        <dbReference type="ARBA" id="ARBA00007129"/>
    </source>
</evidence>
<dbReference type="PANTHER" id="PTHR16517:SF86">
    <property type="entry name" value="TUBBY-LIKE F-BOX PROTEIN 1"/>
    <property type="match status" value="1"/>
</dbReference>
<dbReference type="Proteomes" id="UP000604825">
    <property type="component" value="Unassembled WGS sequence"/>
</dbReference>
<dbReference type="OrthoDB" id="8775810at2759"/>
<feature type="domain" description="Tubby C-terminal" evidence="4">
    <location>
        <begin position="224"/>
        <end position="500"/>
    </location>
</feature>
<reference evidence="5" key="1">
    <citation type="submission" date="2020-10" db="EMBL/GenBank/DDBJ databases">
        <authorList>
            <person name="Han B."/>
            <person name="Lu T."/>
            <person name="Zhao Q."/>
            <person name="Huang X."/>
            <person name="Zhao Y."/>
        </authorList>
    </citation>
    <scope>NUCLEOTIDE SEQUENCE</scope>
</reference>
<evidence type="ECO:0000313" key="5">
    <source>
        <dbReference type="EMBL" id="CAD6246284.1"/>
    </source>
</evidence>
<accession>A0A811PSU1</accession>
<dbReference type="PRINTS" id="PR01573">
    <property type="entry name" value="SUPERTUBBY"/>
</dbReference>
<protein>
    <recommendedName>
        <fullName evidence="4">Tubby C-terminal domain-containing protein</fullName>
    </recommendedName>
</protein>
<dbReference type="InterPro" id="IPR025659">
    <property type="entry name" value="Tubby-like_C"/>
</dbReference>
<dbReference type="InterPro" id="IPR036047">
    <property type="entry name" value="F-box-like_dom_sf"/>
</dbReference>
<name>A0A811PSU1_9POAL</name>
<dbReference type="Gene3D" id="3.20.90.10">
    <property type="entry name" value="Tubby Protein, Chain A"/>
    <property type="match status" value="1"/>
</dbReference>
<dbReference type="CDD" id="cd22153">
    <property type="entry name" value="F-box_AtTLP-like"/>
    <property type="match status" value="1"/>
</dbReference>
<dbReference type="PANTHER" id="PTHR16517">
    <property type="entry name" value="TUBBY-RELATED"/>
    <property type="match status" value="1"/>
</dbReference>
<feature type="region of interest" description="Disordered" evidence="2">
    <location>
        <begin position="382"/>
        <end position="402"/>
    </location>
</feature>
<gene>
    <name evidence="5" type="ORF">NCGR_LOCUS30552</name>
</gene>
<comment type="similarity">
    <text evidence="1">Belongs to the TUB family.</text>
</comment>
<dbReference type="InterPro" id="IPR018066">
    <property type="entry name" value="Tubby_C_CS"/>
</dbReference>
<feature type="compositionally biased region" description="Low complexity" evidence="2">
    <location>
        <begin position="442"/>
        <end position="458"/>
    </location>
</feature>
<sequence length="505" mass="56267">MASLLALTVISLLFLAMTHFSCSFLDALKGETSDGNSEHRALNPGGKTFAHLPCRKASSLRVKVGSFSQIRFEIPEQVDDRGVDKLTCFEDLDHHKRFGGFLVIVPFLLDMSFRSIVRDVRESFGSLSRRSFEVRISGLPGHHRGKSVGSLSDRPVVVDQSRWVGLPPELLRDVMKRLEEGESNWPSRKNVVACAAVCGTWREICKDIVLSPEFCGKLTFPVSLKQPGPRDGIIQCFIKRDKSTSTYYLYLCLSPAVLSEDGKFLLAAKRNRRTTYTEYIISVDRKNISRSSNGYVGKMRSNFLGTKFIVYDTQTPHNAGSLVSSSALDPEGMVPGQPKQLFAPGSSSFGESFRSANTSSSSRFSITDRSLDFSSSRFSEISGLAQQDEDSGQGKERPLVLRNKEPRWHEQLQCWCLNFRGRVTVASVKNFQLIAAPQLDSESSQQAQQQTQPSNSSSASDHDKVILQFGKVAKDMFTMDYRYPLSAFQAFTICLTSFDSKLACE</sequence>
<keyword evidence="6" id="KW-1185">Reference proteome</keyword>